<dbReference type="SUPFAM" id="SSF47413">
    <property type="entry name" value="lambda repressor-like DNA-binding domains"/>
    <property type="match status" value="1"/>
</dbReference>
<evidence type="ECO:0000313" key="3">
    <source>
        <dbReference type="EMBL" id="EFC90082.1"/>
    </source>
</evidence>
<reference evidence="3 4" key="1">
    <citation type="journal article" date="2010" name="Stand. Genomic Sci.">
        <title>Permanent draft genome sequence of Dethiosulfovibrio peptidovorans type strain (SEBR 4207).</title>
        <authorList>
            <person name="Labutti K."/>
            <person name="Mayilraj S."/>
            <person name="Clum A."/>
            <person name="Lucas S."/>
            <person name="Glavina Del Rio T."/>
            <person name="Nolan M."/>
            <person name="Tice H."/>
            <person name="Cheng J.F."/>
            <person name="Pitluck S."/>
            <person name="Liolios K."/>
            <person name="Ivanova N."/>
            <person name="Mavromatis K."/>
            <person name="Mikhailova N."/>
            <person name="Pati A."/>
            <person name="Goodwin L."/>
            <person name="Chen A."/>
            <person name="Palaniappan K."/>
            <person name="Land M."/>
            <person name="Hauser L."/>
            <person name="Chang Y.J."/>
            <person name="Jeffries C.D."/>
            <person name="Rohde M."/>
            <person name="Spring S."/>
            <person name="Goker M."/>
            <person name="Woyke T."/>
            <person name="Bristow J."/>
            <person name="Eisen J.A."/>
            <person name="Markowitz V."/>
            <person name="Hugenholtz P."/>
            <person name="Kyrpides N.C."/>
            <person name="Klenk H.P."/>
            <person name="Lapidus A."/>
        </authorList>
    </citation>
    <scope>NUCLEOTIDE SEQUENCE [LARGE SCALE GENOMIC DNA]</scope>
    <source>
        <strain evidence="3 4">DSM 11002</strain>
    </source>
</reference>
<evidence type="ECO:0000259" key="2">
    <source>
        <dbReference type="PROSITE" id="PS50943"/>
    </source>
</evidence>
<gene>
    <name evidence="3" type="ORF">Dpep_0050</name>
</gene>
<dbReference type="InterPro" id="IPR001387">
    <property type="entry name" value="Cro/C1-type_HTH"/>
</dbReference>
<dbReference type="RefSeq" id="WP_005658540.1">
    <property type="nucleotide sequence ID" value="NZ_ABTR02000001.1"/>
</dbReference>
<dbReference type="GO" id="GO:0003677">
    <property type="term" value="F:DNA binding"/>
    <property type="evidence" value="ECO:0007669"/>
    <property type="project" value="UniProtKB-KW"/>
</dbReference>
<dbReference type="SMART" id="SM00530">
    <property type="entry name" value="HTH_XRE"/>
    <property type="match status" value="2"/>
</dbReference>
<proteinExistence type="predicted"/>
<organism evidence="3 4">
    <name type="scientific">Dethiosulfovibrio peptidovorans DSM 11002</name>
    <dbReference type="NCBI Taxonomy" id="469381"/>
    <lineage>
        <taxon>Bacteria</taxon>
        <taxon>Thermotogati</taxon>
        <taxon>Synergistota</taxon>
        <taxon>Synergistia</taxon>
        <taxon>Synergistales</taxon>
        <taxon>Dethiosulfovibrionaceae</taxon>
        <taxon>Dethiosulfovibrio</taxon>
    </lineage>
</organism>
<dbReference type="eggNOG" id="COG1476">
    <property type="taxonomic scope" value="Bacteria"/>
</dbReference>
<feature type="domain" description="HTH cro/C1-type" evidence="2">
    <location>
        <begin position="7"/>
        <end position="61"/>
    </location>
</feature>
<dbReference type="PaxDb" id="469381-Dpep_0050"/>
<dbReference type="Pfam" id="PF01381">
    <property type="entry name" value="HTH_3"/>
    <property type="match status" value="1"/>
</dbReference>
<dbReference type="Proteomes" id="UP000006427">
    <property type="component" value="Unassembled WGS sequence"/>
</dbReference>
<dbReference type="PANTHER" id="PTHR46558:SF11">
    <property type="entry name" value="HTH-TYPE TRANSCRIPTIONAL REGULATOR XRE"/>
    <property type="match status" value="1"/>
</dbReference>
<dbReference type="OrthoDB" id="6434at2"/>
<name>D2Z2C6_9BACT</name>
<dbReference type="STRING" id="469381.Dpep_0050"/>
<accession>D2Z2C6</accession>
<dbReference type="AlphaFoldDB" id="D2Z2C6"/>
<sequence length="211" mass="23785">MIRGNDLKRLRKEKGWTQQDLASRVGVTKTTILDWEKDRYSPVGQNLISLAKALNVSAAFIMGETNDPSPQGTGKKAPEGVLRYLRDQTGLSLDEAAALIDLPAEDLELMEQYEDRADDTLKQKLIKAYGRYLSARDGETQQETEKKKGQSEEDLETLMKMLAAEDPDIVLKFRHVAKNVTRLAPEDREFLATLFKAALGKITLEDHTDEY</sequence>
<evidence type="ECO:0000313" key="4">
    <source>
        <dbReference type="Proteomes" id="UP000006427"/>
    </source>
</evidence>
<keyword evidence="1" id="KW-0238">DNA-binding</keyword>
<protein>
    <submittedName>
        <fullName evidence="3">Transcriptional regulator, XRE family</fullName>
    </submittedName>
</protein>
<dbReference type="PANTHER" id="PTHR46558">
    <property type="entry name" value="TRACRIPTIONAL REGULATORY PROTEIN-RELATED-RELATED"/>
    <property type="match status" value="1"/>
</dbReference>
<dbReference type="Gene3D" id="1.10.260.40">
    <property type="entry name" value="lambda repressor-like DNA-binding domains"/>
    <property type="match status" value="1"/>
</dbReference>
<dbReference type="CDD" id="cd00093">
    <property type="entry name" value="HTH_XRE"/>
    <property type="match status" value="1"/>
</dbReference>
<keyword evidence="4" id="KW-1185">Reference proteome</keyword>
<dbReference type="PROSITE" id="PS50943">
    <property type="entry name" value="HTH_CROC1"/>
    <property type="match status" value="1"/>
</dbReference>
<evidence type="ECO:0000256" key="1">
    <source>
        <dbReference type="ARBA" id="ARBA00023125"/>
    </source>
</evidence>
<dbReference type="EMBL" id="ABTR02000001">
    <property type="protein sequence ID" value="EFC90082.1"/>
    <property type="molecule type" value="Genomic_DNA"/>
</dbReference>
<comment type="caution">
    <text evidence="3">The sequence shown here is derived from an EMBL/GenBank/DDBJ whole genome shotgun (WGS) entry which is preliminary data.</text>
</comment>
<dbReference type="InterPro" id="IPR010982">
    <property type="entry name" value="Lambda_DNA-bd_dom_sf"/>
</dbReference>